<proteinExistence type="predicted"/>
<feature type="transmembrane region" description="Helical" evidence="12">
    <location>
        <begin position="727"/>
        <end position="746"/>
    </location>
</feature>
<feature type="region of interest" description="Disordered" evidence="11">
    <location>
        <begin position="147"/>
        <end position="168"/>
    </location>
</feature>
<keyword evidence="8 12" id="KW-1133">Transmembrane helix</keyword>
<evidence type="ECO:0000256" key="12">
    <source>
        <dbReference type="SAM" id="Phobius"/>
    </source>
</evidence>
<keyword evidence="3" id="KW-0808">Transferase</keyword>
<dbReference type="InterPro" id="IPR017441">
    <property type="entry name" value="Protein_kinase_ATP_BS"/>
</dbReference>
<dbReference type="SMART" id="SM00220">
    <property type="entry name" value="S_TKc"/>
    <property type="match status" value="1"/>
</dbReference>
<keyword evidence="6" id="KW-0418">Kinase</keyword>
<evidence type="ECO:0000256" key="4">
    <source>
        <dbReference type="ARBA" id="ARBA00022692"/>
    </source>
</evidence>
<evidence type="ECO:0000256" key="2">
    <source>
        <dbReference type="ARBA" id="ARBA00022475"/>
    </source>
</evidence>
<dbReference type="RefSeq" id="WP_054021349.1">
    <property type="nucleotide sequence ID" value="NZ_BBYR01000046.1"/>
</dbReference>
<evidence type="ECO:0000256" key="8">
    <source>
        <dbReference type="ARBA" id="ARBA00022989"/>
    </source>
</evidence>
<feature type="region of interest" description="Disordered" evidence="11">
    <location>
        <begin position="464"/>
        <end position="488"/>
    </location>
</feature>
<dbReference type="InterPro" id="IPR011009">
    <property type="entry name" value="Kinase-like_dom_sf"/>
</dbReference>
<keyword evidence="5 10" id="KW-0547">Nucleotide-binding</keyword>
<reference evidence="16" key="1">
    <citation type="submission" date="2015-07" db="EMBL/GenBank/DDBJ databases">
        <title>Discovery of a poly(ethylene terephthalate assimilation.</title>
        <authorList>
            <person name="Yoshida S."/>
            <person name="Hiraga K."/>
            <person name="Takehana T."/>
            <person name="Taniguchi I."/>
            <person name="Yamaji H."/>
            <person name="Maeda Y."/>
            <person name="Toyohara K."/>
            <person name="Miyamoto K."/>
            <person name="Kimura Y."/>
            <person name="Oda K."/>
        </authorList>
    </citation>
    <scope>NUCLEOTIDE SEQUENCE [LARGE SCALE GENOMIC DNA]</scope>
    <source>
        <strain evidence="16">NBRC 110686 / TISTR 2288 / 201-F6</strain>
    </source>
</reference>
<keyword evidence="9 12" id="KW-0472">Membrane</keyword>
<dbReference type="Pfam" id="PF00069">
    <property type="entry name" value="Pkinase"/>
    <property type="match status" value="1"/>
</dbReference>
<dbReference type="SUPFAM" id="SSF56112">
    <property type="entry name" value="Protein kinase-like (PK-like)"/>
    <property type="match status" value="1"/>
</dbReference>
<dbReference type="GO" id="GO:0005524">
    <property type="term" value="F:ATP binding"/>
    <property type="evidence" value="ECO:0007669"/>
    <property type="project" value="UniProtKB-UniRule"/>
</dbReference>
<dbReference type="Pfam" id="PF00672">
    <property type="entry name" value="HAMP"/>
    <property type="match status" value="1"/>
</dbReference>
<dbReference type="SUPFAM" id="SSF103190">
    <property type="entry name" value="Sensory domain-like"/>
    <property type="match status" value="1"/>
</dbReference>
<evidence type="ECO:0000256" key="11">
    <source>
        <dbReference type="SAM" id="MobiDB-lite"/>
    </source>
</evidence>
<dbReference type="Gene3D" id="6.10.340.10">
    <property type="match status" value="1"/>
</dbReference>
<evidence type="ECO:0000259" key="14">
    <source>
        <dbReference type="PROSITE" id="PS50885"/>
    </source>
</evidence>
<dbReference type="GO" id="GO:0007165">
    <property type="term" value="P:signal transduction"/>
    <property type="evidence" value="ECO:0007669"/>
    <property type="project" value="InterPro"/>
</dbReference>
<dbReference type="PROSITE" id="PS50011">
    <property type="entry name" value="PROTEIN_KINASE_DOM"/>
    <property type="match status" value="1"/>
</dbReference>
<dbReference type="Gene3D" id="3.30.200.20">
    <property type="entry name" value="Phosphorylase Kinase, domain 1"/>
    <property type="match status" value="1"/>
</dbReference>
<dbReference type="SUPFAM" id="SSF158472">
    <property type="entry name" value="HAMP domain-like"/>
    <property type="match status" value="1"/>
</dbReference>
<dbReference type="PANTHER" id="PTHR43289:SF34">
    <property type="entry name" value="SERINE_THREONINE-PROTEIN KINASE YBDM-RELATED"/>
    <property type="match status" value="1"/>
</dbReference>
<evidence type="ECO:0000313" key="16">
    <source>
        <dbReference type="Proteomes" id="UP000037660"/>
    </source>
</evidence>
<dbReference type="AlphaFoldDB" id="A0A0K8P429"/>
<evidence type="ECO:0000256" key="5">
    <source>
        <dbReference type="ARBA" id="ARBA00022741"/>
    </source>
</evidence>
<dbReference type="CDD" id="cd06225">
    <property type="entry name" value="HAMP"/>
    <property type="match status" value="1"/>
</dbReference>
<protein>
    <recommendedName>
        <fullName evidence="17">Serine/threonine protein kinase</fullName>
    </recommendedName>
</protein>
<evidence type="ECO:0000259" key="13">
    <source>
        <dbReference type="PROSITE" id="PS50011"/>
    </source>
</evidence>
<feature type="domain" description="Protein kinase" evidence="13">
    <location>
        <begin position="33"/>
        <end position="337"/>
    </location>
</feature>
<dbReference type="Gene3D" id="3.30.450.20">
    <property type="entry name" value="PAS domain"/>
    <property type="match status" value="2"/>
</dbReference>
<comment type="subcellular location">
    <subcellularLocation>
        <location evidence="1">Cell membrane</location>
        <topology evidence="1">Multi-pass membrane protein</topology>
    </subcellularLocation>
</comment>
<evidence type="ECO:0000256" key="9">
    <source>
        <dbReference type="ARBA" id="ARBA00023136"/>
    </source>
</evidence>
<keyword evidence="4 12" id="KW-0812">Transmembrane</keyword>
<keyword evidence="7 10" id="KW-0067">ATP-binding</keyword>
<dbReference type="CDD" id="cd18774">
    <property type="entry name" value="PDC2_HK_sensor"/>
    <property type="match status" value="1"/>
</dbReference>
<dbReference type="SMART" id="SM00304">
    <property type="entry name" value="HAMP"/>
    <property type="match status" value="1"/>
</dbReference>
<evidence type="ECO:0008006" key="17">
    <source>
        <dbReference type="Google" id="ProtNLM"/>
    </source>
</evidence>
<dbReference type="InterPro" id="IPR029151">
    <property type="entry name" value="Sensor-like_sf"/>
</dbReference>
<dbReference type="GO" id="GO:0005886">
    <property type="term" value="C:plasma membrane"/>
    <property type="evidence" value="ECO:0007669"/>
    <property type="project" value="UniProtKB-SubCell"/>
</dbReference>
<comment type="caution">
    <text evidence="15">The sequence shown here is derived from an EMBL/GenBank/DDBJ whole genome shotgun (WGS) entry which is preliminary data.</text>
</comment>
<evidence type="ECO:0000256" key="3">
    <source>
        <dbReference type="ARBA" id="ARBA00022679"/>
    </source>
</evidence>
<dbReference type="CDD" id="cd14014">
    <property type="entry name" value="STKc_PknB_like"/>
    <property type="match status" value="1"/>
</dbReference>
<gene>
    <name evidence="15" type="ORF">ISF6_3263</name>
</gene>
<dbReference type="InterPro" id="IPR003660">
    <property type="entry name" value="HAMP_dom"/>
</dbReference>
<dbReference type="Pfam" id="PF02743">
    <property type="entry name" value="dCache_1"/>
    <property type="match status" value="1"/>
</dbReference>
<dbReference type="OrthoDB" id="9801841at2"/>
<dbReference type="InterPro" id="IPR000719">
    <property type="entry name" value="Prot_kinase_dom"/>
</dbReference>
<dbReference type="PROSITE" id="PS00107">
    <property type="entry name" value="PROTEIN_KINASE_ATP"/>
    <property type="match status" value="1"/>
</dbReference>
<sequence>MGADVRADGPARAAARGPKPTLALPAGFRLHEYRVDRVLGQGGFGITYLATDVHLNARVAIKEYLPAQIAFRTSERTVSPNASEHLRRYRSGLEAFLVEARTLASFRHPAIVRVARFFEANRTAYMVLEYERGESLKAWWARQGAGSASAHDAPPAAPAGGPAAEPALDPADAARETALLRRLAPLLDGLQVVHDAGFLHRDIKPDNIQVRRDGSWVLLDFGSARQALPAPGSGAEDVALTPGYAPIEQYLDDAQGAWTDVYALGATLYWMIAGRKPPTADERRHADPMRPAAVLGRGRWSPAVLAAVDWALRPRAADRPQSVADWRQALYAGHAGLLDLGEALRRAGPGAGETPVPPLRWRAGPRALWADLRRRAAPAHWSLGAKATAALLLAALLPMALTGLLHLRGSLDAVADGERRNLQLIARSTAGRLAQLVGDSQKLSRAIGTDPAFVEFLLQRAQRPRPAARPAEAGPGAEDAVEGPSAGLPTAAPAAEATTLAALRGKLGAIVATNPDLQLLMLMDRSGTAVVSSDPEVMGRNFAFREYFQAARAGREHVTGVVVGAVAGEAGVFFATPVRTPDAGVLGAVVLRLRASAIAGVLDEVRAGTPRQPWLIDADGVVLHHPDPQWRFRSLVPLAPAVLERIRADQRFRRDRIESLGLPALAEAVAGARVEAGGGGHLAFRSPRDGEPEVAGHAPVPGLPWTVVVSEPEAYFEAPVDRLATQLAAALLLVGVLAGLGAWLLARGLTRPVLALTRAAEALKRGDYAGATLTVRRHDELGRLARTFNVMIDVLRQREREGRAPAAEGGR</sequence>
<keyword evidence="16" id="KW-1185">Reference proteome</keyword>
<dbReference type="GO" id="GO:0004674">
    <property type="term" value="F:protein serine/threonine kinase activity"/>
    <property type="evidence" value="ECO:0007669"/>
    <property type="project" value="TreeGrafter"/>
</dbReference>
<dbReference type="STRING" id="1547922.ISF6_3263"/>
<keyword evidence="2" id="KW-1003">Cell membrane</keyword>
<dbReference type="InterPro" id="IPR033479">
    <property type="entry name" value="dCache_1"/>
</dbReference>
<evidence type="ECO:0000256" key="7">
    <source>
        <dbReference type="ARBA" id="ARBA00022840"/>
    </source>
</evidence>
<dbReference type="EMBL" id="BBYR01000046">
    <property type="protein sequence ID" value="GAP37408.1"/>
    <property type="molecule type" value="Genomic_DNA"/>
</dbReference>
<accession>A0A0K8P429</accession>
<dbReference type="Proteomes" id="UP000037660">
    <property type="component" value="Unassembled WGS sequence"/>
</dbReference>
<organism evidence="15 16">
    <name type="scientific">Piscinibacter sakaiensis</name>
    <name type="common">Ideonella sakaiensis</name>
    <dbReference type="NCBI Taxonomy" id="1547922"/>
    <lineage>
        <taxon>Bacteria</taxon>
        <taxon>Pseudomonadati</taxon>
        <taxon>Pseudomonadota</taxon>
        <taxon>Betaproteobacteria</taxon>
        <taxon>Burkholderiales</taxon>
        <taxon>Sphaerotilaceae</taxon>
        <taxon>Piscinibacter</taxon>
    </lineage>
</organism>
<evidence type="ECO:0000256" key="1">
    <source>
        <dbReference type="ARBA" id="ARBA00004651"/>
    </source>
</evidence>
<dbReference type="Gene3D" id="1.10.510.10">
    <property type="entry name" value="Transferase(Phosphotransferase) domain 1"/>
    <property type="match status" value="1"/>
</dbReference>
<name>A0A0K8P429_PISS1</name>
<evidence type="ECO:0000313" key="15">
    <source>
        <dbReference type="EMBL" id="GAP37408.1"/>
    </source>
</evidence>
<evidence type="ECO:0000256" key="10">
    <source>
        <dbReference type="PROSITE-ProRule" id="PRU10141"/>
    </source>
</evidence>
<dbReference type="PROSITE" id="PS50885">
    <property type="entry name" value="HAMP"/>
    <property type="match status" value="1"/>
</dbReference>
<dbReference type="PANTHER" id="PTHR43289">
    <property type="entry name" value="MITOGEN-ACTIVATED PROTEIN KINASE KINASE KINASE 20-RELATED"/>
    <property type="match status" value="1"/>
</dbReference>
<evidence type="ECO:0000256" key="6">
    <source>
        <dbReference type="ARBA" id="ARBA00022777"/>
    </source>
</evidence>
<feature type="domain" description="HAMP" evidence="14">
    <location>
        <begin position="747"/>
        <end position="800"/>
    </location>
</feature>
<feature type="binding site" evidence="10">
    <location>
        <position position="62"/>
    </location>
    <ligand>
        <name>ATP</name>
        <dbReference type="ChEBI" id="CHEBI:30616"/>
    </ligand>
</feature>
<reference evidence="15 16" key="2">
    <citation type="journal article" date="2016" name="Science">
        <title>A bacterium that degrades and assimilates poly(ethylene terephthalate).</title>
        <authorList>
            <person name="Yoshida S."/>
            <person name="Hiraga K."/>
            <person name="Takehana T."/>
            <person name="Taniguchi I."/>
            <person name="Yamaji H."/>
            <person name="Maeda Y."/>
            <person name="Toyohara K."/>
            <person name="Miyamoto K."/>
            <person name="Kimura Y."/>
            <person name="Oda K."/>
        </authorList>
    </citation>
    <scope>NUCLEOTIDE SEQUENCE [LARGE SCALE GENOMIC DNA]</scope>
    <source>
        <strain evidence="16">NBRC 110686 / TISTR 2288 / 201-F6</strain>
    </source>
</reference>